<evidence type="ECO:0000313" key="1">
    <source>
        <dbReference type="EMBL" id="CAK5106755.1"/>
    </source>
</evidence>
<keyword evidence="2" id="KW-1185">Reference proteome</keyword>
<evidence type="ECO:0000313" key="2">
    <source>
        <dbReference type="Proteomes" id="UP001497535"/>
    </source>
</evidence>
<sequence>MKIARYLLQLFFNCAFEFFRISKIAINPQMIDLLFDEDTTTIKPLQIHSKMGEVFLKTHHLLNFAVNHLICNHLRVRVYKSFYSVERDTIILDIVSPLIYKVENCIDPLIEILKNEGNKFFAITYDTLDSRIYNSIIKHIETSQDLSKMAKNIKFDIMYGSLISSKNATNIKTKLKEDIKTTKFLLSNDHNPKIKFSVCIEDKYKRIDVKAYEYNAKCVPGVRVVIKRIK</sequence>
<accession>A0ACB1AVP7</accession>
<organism evidence="1 2">
    <name type="scientific">Meloidogyne enterolobii</name>
    <name type="common">Root-knot nematode worm</name>
    <name type="synonym">Meloidogyne mayaguensis</name>
    <dbReference type="NCBI Taxonomy" id="390850"/>
    <lineage>
        <taxon>Eukaryota</taxon>
        <taxon>Metazoa</taxon>
        <taxon>Ecdysozoa</taxon>
        <taxon>Nematoda</taxon>
        <taxon>Chromadorea</taxon>
        <taxon>Rhabditida</taxon>
        <taxon>Tylenchina</taxon>
        <taxon>Tylenchomorpha</taxon>
        <taxon>Tylenchoidea</taxon>
        <taxon>Meloidogynidae</taxon>
        <taxon>Meloidogyninae</taxon>
        <taxon>Meloidogyne</taxon>
    </lineage>
</organism>
<dbReference type="EMBL" id="CAVMJV010000123">
    <property type="protein sequence ID" value="CAK5106755.1"/>
    <property type="molecule type" value="Genomic_DNA"/>
</dbReference>
<dbReference type="Proteomes" id="UP001497535">
    <property type="component" value="Unassembled WGS sequence"/>
</dbReference>
<protein>
    <submittedName>
        <fullName evidence="1">Uncharacterized protein</fullName>
    </submittedName>
</protein>
<name>A0ACB1AVP7_MELEN</name>
<reference evidence="1" key="1">
    <citation type="submission" date="2023-11" db="EMBL/GenBank/DDBJ databases">
        <authorList>
            <person name="Poullet M."/>
        </authorList>
    </citation>
    <scope>NUCLEOTIDE SEQUENCE</scope>
    <source>
        <strain evidence="1">E1834</strain>
    </source>
</reference>
<gene>
    <name evidence="1" type="ORF">MENTE1834_LOCUS43539</name>
</gene>
<proteinExistence type="predicted"/>
<comment type="caution">
    <text evidence="1">The sequence shown here is derived from an EMBL/GenBank/DDBJ whole genome shotgun (WGS) entry which is preliminary data.</text>
</comment>